<dbReference type="InterPro" id="IPR042163">
    <property type="entry name" value="PHF12"/>
</dbReference>
<dbReference type="OrthoDB" id="1903104at2759"/>
<dbReference type="InterPro" id="IPR008395">
    <property type="entry name" value="Agenet-like_dom"/>
</dbReference>
<dbReference type="PANTHER" id="PTHR46309:SF12">
    <property type="entry name" value="GB|AAC80581.1"/>
    <property type="match status" value="1"/>
</dbReference>
<dbReference type="CDD" id="cd04301">
    <property type="entry name" value="NAT_SF"/>
    <property type="match status" value="1"/>
</dbReference>
<keyword evidence="5" id="KW-0539">Nucleus</keyword>
<evidence type="ECO:0000256" key="2">
    <source>
        <dbReference type="ARBA" id="ARBA00022723"/>
    </source>
</evidence>
<dbReference type="InterPro" id="IPR011011">
    <property type="entry name" value="Znf_FYVE_PHD"/>
</dbReference>
<keyword evidence="10" id="KW-1185">Reference proteome</keyword>
<dbReference type="PANTHER" id="PTHR46309">
    <property type="entry name" value="PHD FINGER PROTEIN 12"/>
    <property type="match status" value="1"/>
</dbReference>
<dbReference type="Pfam" id="PF16135">
    <property type="entry name" value="TDBD"/>
    <property type="match status" value="1"/>
</dbReference>
<dbReference type="InterPro" id="IPR000182">
    <property type="entry name" value="GNAT_dom"/>
</dbReference>
<comment type="subcellular location">
    <subcellularLocation>
        <location evidence="1">Nucleus</location>
    </subcellularLocation>
</comment>
<dbReference type="SMART" id="SM00249">
    <property type="entry name" value="PHD"/>
    <property type="match status" value="2"/>
</dbReference>
<dbReference type="Gene3D" id="3.30.40.10">
    <property type="entry name" value="Zinc/RING finger domain, C3HC4 (zinc finger)"/>
    <property type="match status" value="2"/>
</dbReference>
<name>A0A6J0PHZ1_ELAGV</name>
<evidence type="ECO:0000259" key="8">
    <source>
        <dbReference type="PROSITE" id="PS50016"/>
    </source>
</evidence>
<protein>
    <submittedName>
        <fullName evidence="11">Uncharacterized protein LOC105044698 isoform X2</fullName>
    </submittedName>
</protein>
<dbReference type="Proteomes" id="UP000504607">
    <property type="component" value="Chromosome 5"/>
</dbReference>
<dbReference type="SMART" id="SM00743">
    <property type="entry name" value="Agenet"/>
    <property type="match status" value="2"/>
</dbReference>
<evidence type="ECO:0000256" key="1">
    <source>
        <dbReference type="ARBA" id="ARBA00004123"/>
    </source>
</evidence>
<evidence type="ECO:0000256" key="4">
    <source>
        <dbReference type="ARBA" id="ARBA00022833"/>
    </source>
</evidence>
<accession>A0A6J0PHZ1</accession>
<dbReference type="Pfam" id="PF05641">
    <property type="entry name" value="Agenet"/>
    <property type="match status" value="1"/>
</dbReference>
<reference evidence="11" key="1">
    <citation type="submission" date="2025-08" db="UniProtKB">
        <authorList>
            <consortium name="RefSeq"/>
        </authorList>
    </citation>
    <scope>IDENTIFICATION</scope>
</reference>
<dbReference type="RefSeq" id="XP_019706110.1">
    <property type="nucleotide sequence ID" value="XM_019850551.2"/>
</dbReference>
<keyword evidence="3 6" id="KW-0863">Zinc-finger</keyword>
<dbReference type="Pfam" id="PF22970">
    <property type="entry name" value="DUF7028"/>
    <property type="match status" value="3"/>
</dbReference>
<dbReference type="Pfam" id="PF23209">
    <property type="entry name" value="IDM1_C"/>
    <property type="match status" value="1"/>
</dbReference>
<evidence type="ECO:0000256" key="7">
    <source>
        <dbReference type="SAM" id="MobiDB-lite"/>
    </source>
</evidence>
<dbReference type="InterPro" id="IPR016181">
    <property type="entry name" value="Acyl_CoA_acyltransferase"/>
</dbReference>
<dbReference type="CDD" id="cd20405">
    <property type="entry name" value="Tudor_Agenet_AtDUF_rpt1_3"/>
    <property type="match status" value="1"/>
</dbReference>
<dbReference type="SUPFAM" id="SSF55729">
    <property type="entry name" value="Acyl-CoA N-acyltransferases (Nat)"/>
    <property type="match status" value="1"/>
</dbReference>
<organism evidence="10 11">
    <name type="scientific">Elaeis guineensis var. tenera</name>
    <name type="common">Oil palm</name>
    <dbReference type="NCBI Taxonomy" id="51953"/>
    <lineage>
        <taxon>Eukaryota</taxon>
        <taxon>Viridiplantae</taxon>
        <taxon>Streptophyta</taxon>
        <taxon>Embryophyta</taxon>
        <taxon>Tracheophyta</taxon>
        <taxon>Spermatophyta</taxon>
        <taxon>Magnoliopsida</taxon>
        <taxon>Liliopsida</taxon>
        <taxon>Arecaceae</taxon>
        <taxon>Arecoideae</taxon>
        <taxon>Cocoseae</taxon>
        <taxon>Elaeidinae</taxon>
        <taxon>Elaeis</taxon>
    </lineage>
</organism>
<dbReference type="GeneID" id="105044698"/>
<dbReference type="GO" id="GO:0003714">
    <property type="term" value="F:transcription corepressor activity"/>
    <property type="evidence" value="ECO:0007669"/>
    <property type="project" value="InterPro"/>
</dbReference>
<gene>
    <name evidence="11" type="primary">LOC105044698</name>
</gene>
<evidence type="ECO:0000259" key="9">
    <source>
        <dbReference type="PROSITE" id="PS51186"/>
    </source>
</evidence>
<feature type="region of interest" description="Disordered" evidence="7">
    <location>
        <begin position="900"/>
        <end position="939"/>
    </location>
</feature>
<dbReference type="GO" id="GO:0005634">
    <property type="term" value="C:nucleus"/>
    <property type="evidence" value="ECO:0007669"/>
    <property type="project" value="UniProtKB-SubCell"/>
</dbReference>
<dbReference type="GO" id="GO:0006357">
    <property type="term" value="P:regulation of transcription by RNA polymerase II"/>
    <property type="evidence" value="ECO:0007669"/>
    <property type="project" value="TreeGrafter"/>
</dbReference>
<dbReference type="GO" id="GO:0008270">
    <property type="term" value="F:zinc ion binding"/>
    <property type="evidence" value="ECO:0007669"/>
    <property type="project" value="UniProtKB-KW"/>
</dbReference>
<keyword evidence="4" id="KW-0862">Zinc</keyword>
<dbReference type="InterPro" id="IPR014002">
    <property type="entry name" value="Agenet_dom_plant"/>
</dbReference>
<dbReference type="InterPro" id="IPR001965">
    <property type="entry name" value="Znf_PHD"/>
</dbReference>
<feature type="domain" description="N-acetyltransferase" evidence="9">
    <location>
        <begin position="1205"/>
        <end position="1368"/>
    </location>
</feature>
<feature type="compositionally biased region" description="Polar residues" evidence="7">
    <location>
        <begin position="930"/>
        <end position="939"/>
    </location>
</feature>
<dbReference type="SUPFAM" id="SSF57903">
    <property type="entry name" value="FYVE/PHD zinc finger"/>
    <property type="match status" value="2"/>
</dbReference>
<evidence type="ECO:0000256" key="6">
    <source>
        <dbReference type="PROSITE-ProRule" id="PRU00146"/>
    </source>
</evidence>
<dbReference type="InterPro" id="IPR054292">
    <property type="entry name" value="DUF7028"/>
</dbReference>
<evidence type="ECO:0000256" key="5">
    <source>
        <dbReference type="ARBA" id="ARBA00023242"/>
    </source>
</evidence>
<dbReference type="PROSITE" id="PS50016">
    <property type="entry name" value="ZF_PHD_2"/>
    <property type="match status" value="1"/>
</dbReference>
<dbReference type="Gene3D" id="3.40.630.30">
    <property type="match status" value="1"/>
</dbReference>
<dbReference type="InterPro" id="IPR032308">
    <property type="entry name" value="TDBD"/>
</dbReference>
<dbReference type="InterPro" id="IPR019787">
    <property type="entry name" value="Znf_PHD-finger"/>
</dbReference>
<dbReference type="InterPro" id="IPR013083">
    <property type="entry name" value="Znf_RING/FYVE/PHD"/>
</dbReference>
<feature type="region of interest" description="Disordered" evidence="7">
    <location>
        <begin position="1"/>
        <end position="21"/>
    </location>
</feature>
<dbReference type="PROSITE" id="PS51186">
    <property type="entry name" value="GNAT"/>
    <property type="match status" value="1"/>
</dbReference>
<feature type="domain" description="PHD-type" evidence="8">
    <location>
        <begin position="1064"/>
        <end position="1109"/>
    </location>
</feature>
<sequence length="1490" mass="168226">MLPLMAEDAEERTSKRRKRMDDRRKLLTGEKVEVLYFDEGLLGSWHLGRVIGCGDCSRLIEYTNLLNDDQSSKLVESIAVSAAIEGASRTVPKYYRGQIRPLPPQYKIRGSDIIYGLCVDALVDDAWWEGVVFDHEAGSEERRVFFPDQGDQQIISVDRLRVTQEWDEVFGEWKPRGKWLLLQVLQAFEEDDGLPVSIREIWYDLRATCGFLEKIKGWTFGTQDVWHRLVSELIQVLWSVVSGTTVSEILPSDELINLPITSNNSLVDDVPCLERTNTQMDGTGMSGCLAGIINSVSSLEPCMSADLFWLGYTERLSQGKYDNGSCSQASQRDGVMEASGGVVSGGGPSRLCDPGEWNTKPESGPKAISDFISIYHTKSLPPYLRKRIHVTRQLAKAHLQAGGWQFRESSRGIKYYVSPDGTRYGSFIRACESWKAAEENADTQKVMICSGATDIPICDDQGNGSNRNFTCTDGKAVHGSASRAAGTWKLVQIDAEYCPEVIALYASGVESGMSRVRRSRPTNLKHENLRLKVKKHLLALGWKIEIKRDKVVRLRFSSPEGKTYYSLCQVCCDLLKGNKKAGQECSADDDLEGNCSSQKRNVSSPAKIHPEPMSLAGDTPVHSWSIKRKNHQIEHSTHAIALFEATEGVRKCNAQTEGSNFSEFVDSDELPDYRTIGAFSSGGYINHSEVNVNCASSGRLMEDNIIEDLKPEYLPEAMTDYDKYMESLKQNGKQDVDVKQLRLNVKKHLLYRGWHFWLKTKKTKQELCYDSPDGKSYHSLATACKAYLESECLENTNVNSFECMAKSKKIKADMTHSEFEHSVMKNEQCRLLSSSTAMASNRSQEASQILHEAEKDSGIYCNSSEFGELGFGKLQLRGVRKKRKRNSSFSFEVLHNRLLTNPSSHSSDGQQSKKRKGRQSFVRQGHRLGRSSSPRVLRSSARSRQLVASYSHQQSAKTVLSWLIDNNVVLPRQKVSYMHKRDGHAMKEGRINRDGIKCMCCRMVFSLAKFEAHAGSSTQRPSANILLQDGRSLLQCQMQMMHDNKTKDFPHVRLKGDYSHYQSDTICSVCQDGGTLMLCDHCPSSFHPSCVGLKDIPEGKWFCPSCRCAICGLSEYNCDMEKFTEKTMLYCDQCEQEYHVGCLREKRLQHLSHCPAGNWFCSKKCSKIFYHLHKFLGKSHLTSVEGLSWTLLRCCRENGGDLEKFDLETMAEHHSKLCIALDVLHECFVTMIEPRTKNDVVADLVFNKESELNRLNFWGFYTMLLERGDELISVATFRVYGEKVAEMPLVGTRIQYRRQGMCRLLMNELEKLLSSLGVQKLLLPAVPQLFETWTTSFGFTKMTSSDRLDLSEYTLLSFQDTTMCQKLLRRTAVLKEPRGNHNQLADISCKSEEQVDCDNYSITSEVAEMVEPIHKSPSLDAGLCALPTGDTREITYQMDAANCLPISSCKDTLVETLRDETNEQTTARQVRRQLCFSQNVSINYNGETSY</sequence>
<evidence type="ECO:0000313" key="10">
    <source>
        <dbReference type="Proteomes" id="UP000504607"/>
    </source>
</evidence>
<dbReference type="GO" id="GO:0016747">
    <property type="term" value="F:acyltransferase activity, transferring groups other than amino-acyl groups"/>
    <property type="evidence" value="ECO:0007669"/>
    <property type="project" value="InterPro"/>
</dbReference>
<dbReference type="Pfam" id="PF00628">
    <property type="entry name" value="PHD"/>
    <property type="match status" value="1"/>
</dbReference>
<dbReference type="InterPro" id="IPR056511">
    <property type="entry name" value="IDM1_C"/>
</dbReference>
<feature type="compositionally biased region" description="Polar residues" evidence="7">
    <location>
        <begin position="900"/>
        <end position="910"/>
    </location>
</feature>
<proteinExistence type="predicted"/>
<keyword evidence="2" id="KW-0479">Metal-binding</keyword>
<evidence type="ECO:0000256" key="3">
    <source>
        <dbReference type="ARBA" id="ARBA00022771"/>
    </source>
</evidence>
<evidence type="ECO:0000313" key="11">
    <source>
        <dbReference type="RefSeq" id="XP_019706110.1"/>
    </source>
</evidence>
<feature type="compositionally biased region" description="Basic residues" evidence="7">
    <location>
        <begin position="912"/>
        <end position="929"/>
    </location>
</feature>